<dbReference type="Proteomes" id="UP000310541">
    <property type="component" value="Unassembled WGS sequence"/>
</dbReference>
<dbReference type="InterPro" id="IPR036249">
    <property type="entry name" value="Thioredoxin-like_sf"/>
</dbReference>
<accession>A0A4U1MNF7</accession>
<feature type="domain" description="Thioredoxin" evidence="1">
    <location>
        <begin position="10"/>
        <end position="86"/>
    </location>
</feature>
<dbReference type="Gene3D" id="3.40.30.10">
    <property type="entry name" value="Glutaredoxin"/>
    <property type="match status" value="1"/>
</dbReference>
<dbReference type="CDD" id="cd02947">
    <property type="entry name" value="TRX_family"/>
    <property type="match status" value="1"/>
</dbReference>
<evidence type="ECO:0000259" key="1">
    <source>
        <dbReference type="Pfam" id="PF00085"/>
    </source>
</evidence>
<dbReference type="Pfam" id="PF00085">
    <property type="entry name" value="Thioredoxin"/>
    <property type="match status" value="1"/>
</dbReference>
<proteinExistence type="predicted"/>
<dbReference type="EMBL" id="SWFM01000001">
    <property type="protein sequence ID" value="TKD72000.1"/>
    <property type="molecule type" value="Genomic_DNA"/>
</dbReference>
<dbReference type="AlphaFoldDB" id="A0A4U1MNF7"/>
<comment type="caution">
    <text evidence="2">The sequence shown here is derived from an EMBL/GenBank/DDBJ whole genome shotgun (WGS) entry which is preliminary data.</text>
</comment>
<dbReference type="InterPro" id="IPR013766">
    <property type="entry name" value="Thioredoxin_domain"/>
</dbReference>
<sequence>MLKVEDVTLEEAKRNLIHESLYFLYLYGTNCSVCHALLPQVEEVLKDFTQIKSGKLNVHEIPEAAGEFSVFTIPVLLLYVEGKESIREARFVNIESFRSSINRIITMMT</sequence>
<reference evidence="2 3" key="1">
    <citation type="submission" date="2019-04" db="EMBL/GenBank/DDBJ databases">
        <title>Genome sequence of Bacillus hwajinpoensis strain Y2.</title>
        <authorList>
            <person name="Fair J.L."/>
            <person name="Maclea K.S."/>
        </authorList>
    </citation>
    <scope>NUCLEOTIDE SEQUENCE [LARGE SCALE GENOMIC DNA]</scope>
    <source>
        <strain evidence="2 3">Y2</strain>
    </source>
</reference>
<evidence type="ECO:0000313" key="3">
    <source>
        <dbReference type="Proteomes" id="UP000310541"/>
    </source>
</evidence>
<dbReference type="OrthoDB" id="411356at2"/>
<gene>
    <name evidence="2" type="ORF">FBF83_04160</name>
</gene>
<dbReference type="SUPFAM" id="SSF52833">
    <property type="entry name" value="Thioredoxin-like"/>
    <property type="match status" value="1"/>
</dbReference>
<protein>
    <submittedName>
        <fullName evidence="2">Thioredoxin family protein</fullName>
    </submittedName>
</protein>
<organism evidence="2 3">
    <name type="scientific">Guptibacillus hwajinpoensis</name>
    <dbReference type="NCBI Taxonomy" id="208199"/>
    <lineage>
        <taxon>Bacteria</taxon>
        <taxon>Bacillati</taxon>
        <taxon>Bacillota</taxon>
        <taxon>Bacilli</taxon>
        <taxon>Bacillales</taxon>
        <taxon>Guptibacillaceae</taxon>
        <taxon>Guptibacillus</taxon>
    </lineage>
</organism>
<evidence type="ECO:0000313" key="2">
    <source>
        <dbReference type="EMBL" id="TKD72000.1"/>
    </source>
</evidence>
<name>A0A4U1MNF7_9BACL</name>